<dbReference type="RefSeq" id="WP_090217306.1">
    <property type="nucleotide sequence ID" value="NZ_FOYO01000001.1"/>
</dbReference>
<evidence type="ECO:0000313" key="3">
    <source>
        <dbReference type="Proteomes" id="UP000199658"/>
    </source>
</evidence>
<name>A0A1I6H5K4_9RHOB</name>
<feature type="domain" description="DSBA-like thioredoxin" evidence="1">
    <location>
        <begin position="8"/>
        <end position="203"/>
    </location>
</feature>
<reference evidence="3" key="1">
    <citation type="submission" date="2016-10" db="EMBL/GenBank/DDBJ databases">
        <authorList>
            <person name="Varghese N."/>
            <person name="Submissions S."/>
        </authorList>
    </citation>
    <scope>NUCLEOTIDE SEQUENCE [LARGE SCALE GENOMIC DNA]</scope>
    <source>
        <strain evidence="3">DSM 26921</strain>
    </source>
</reference>
<dbReference type="OrthoDB" id="9813770at2"/>
<dbReference type="Gene3D" id="3.40.30.10">
    <property type="entry name" value="Glutaredoxin"/>
    <property type="match status" value="1"/>
</dbReference>
<sequence length="216" mass="24294">MSSRPDLTLDFFHDVVCCWCFNISSRMRRLTSEFDLDVRHRTFVLQASPAEMRVRWGSPDEARQTILGHWDTCRAVSDQPELIDVDAMRQADFDYPHGYTAALACKAAEVLGGQELHWTLFDRIQLAHLSEARNIADPAELTQLAQDVGLDPDQFALAMTDPAIARDVEADRQHARALQVRAIPALVVRETGTRLVNGPLDDLRAQIRAAIHLNPN</sequence>
<gene>
    <name evidence="2" type="ORF">SAMN04488002_2531</name>
</gene>
<dbReference type="EMBL" id="FOYO01000001">
    <property type="protein sequence ID" value="SFR49551.1"/>
    <property type="molecule type" value="Genomic_DNA"/>
</dbReference>
<dbReference type="Pfam" id="PF01323">
    <property type="entry name" value="DSBA"/>
    <property type="match status" value="1"/>
</dbReference>
<dbReference type="AlphaFoldDB" id="A0A1I6H5K4"/>
<dbReference type="GO" id="GO:0016853">
    <property type="term" value="F:isomerase activity"/>
    <property type="evidence" value="ECO:0007669"/>
    <property type="project" value="UniProtKB-KW"/>
</dbReference>
<protein>
    <submittedName>
        <fullName evidence="2">Predicted dithiol-disulfide isomerase, DsbA family</fullName>
    </submittedName>
</protein>
<dbReference type="InterPro" id="IPR001853">
    <property type="entry name" value="DSBA-like_thioredoxin_dom"/>
</dbReference>
<dbReference type="InterPro" id="IPR036249">
    <property type="entry name" value="Thioredoxin-like_sf"/>
</dbReference>
<organism evidence="2 3">
    <name type="scientific">Litoreibacter janthinus</name>
    <dbReference type="NCBI Taxonomy" id="670154"/>
    <lineage>
        <taxon>Bacteria</taxon>
        <taxon>Pseudomonadati</taxon>
        <taxon>Pseudomonadota</taxon>
        <taxon>Alphaproteobacteria</taxon>
        <taxon>Rhodobacterales</taxon>
        <taxon>Roseobacteraceae</taxon>
        <taxon>Litoreibacter</taxon>
    </lineage>
</organism>
<dbReference type="GO" id="GO:0016491">
    <property type="term" value="F:oxidoreductase activity"/>
    <property type="evidence" value="ECO:0007669"/>
    <property type="project" value="InterPro"/>
</dbReference>
<proteinExistence type="predicted"/>
<evidence type="ECO:0000259" key="1">
    <source>
        <dbReference type="Pfam" id="PF01323"/>
    </source>
</evidence>
<accession>A0A1I6H5K4</accession>
<dbReference type="STRING" id="670154.SAMN04488002_2531"/>
<evidence type="ECO:0000313" key="2">
    <source>
        <dbReference type="EMBL" id="SFR49551.1"/>
    </source>
</evidence>
<keyword evidence="3" id="KW-1185">Reference proteome</keyword>
<keyword evidence="2" id="KW-0413">Isomerase</keyword>
<dbReference type="SUPFAM" id="SSF52833">
    <property type="entry name" value="Thioredoxin-like"/>
    <property type="match status" value="1"/>
</dbReference>
<dbReference type="PANTHER" id="PTHR13887">
    <property type="entry name" value="GLUTATHIONE S-TRANSFERASE KAPPA"/>
    <property type="match status" value="1"/>
</dbReference>
<dbReference type="Proteomes" id="UP000199658">
    <property type="component" value="Unassembled WGS sequence"/>
</dbReference>